<comment type="caution">
    <text evidence="9">The sequence shown here is derived from an EMBL/GenBank/DDBJ whole genome shotgun (WGS) entry which is preliminary data.</text>
</comment>
<evidence type="ECO:0000256" key="2">
    <source>
        <dbReference type="ARBA" id="ARBA00022692"/>
    </source>
</evidence>
<feature type="transmembrane region" description="Helical" evidence="6">
    <location>
        <begin position="448"/>
        <end position="469"/>
    </location>
</feature>
<feature type="transmembrane region" description="Helical" evidence="6">
    <location>
        <begin position="476"/>
        <end position="495"/>
    </location>
</feature>
<reference evidence="9 10" key="1">
    <citation type="submission" date="2021-06" db="EMBL/GenBank/DDBJ databases">
        <authorList>
            <person name="Palmer J.M."/>
        </authorList>
    </citation>
    <scope>NUCLEOTIDE SEQUENCE [LARGE SCALE GENOMIC DNA]</scope>
    <source>
        <strain evidence="9 10">CL_MEX2019</strain>
        <tissue evidence="9">Muscle</tissue>
    </source>
</reference>
<organism evidence="9 10">
    <name type="scientific">Characodon lateralis</name>
    <dbReference type="NCBI Taxonomy" id="208331"/>
    <lineage>
        <taxon>Eukaryota</taxon>
        <taxon>Metazoa</taxon>
        <taxon>Chordata</taxon>
        <taxon>Craniata</taxon>
        <taxon>Vertebrata</taxon>
        <taxon>Euteleostomi</taxon>
        <taxon>Actinopterygii</taxon>
        <taxon>Neopterygii</taxon>
        <taxon>Teleostei</taxon>
        <taxon>Neoteleostei</taxon>
        <taxon>Acanthomorphata</taxon>
        <taxon>Ovalentaria</taxon>
        <taxon>Atherinomorphae</taxon>
        <taxon>Cyprinodontiformes</taxon>
        <taxon>Goodeidae</taxon>
        <taxon>Characodon</taxon>
    </lineage>
</organism>
<dbReference type="PANTHER" id="PTHR10037:SF230">
    <property type="entry name" value="CA[2+]-CHANNEL PROTEIN ALPHA[[1]] SUBUNIT T, ISOFORM F"/>
    <property type="match status" value="1"/>
</dbReference>
<dbReference type="EMBL" id="JAHUTJ010025820">
    <property type="protein sequence ID" value="MED6274361.1"/>
    <property type="molecule type" value="Genomic_DNA"/>
</dbReference>
<gene>
    <name evidence="9" type="ORF">CHARACLAT_015665</name>
</gene>
<protein>
    <recommendedName>
        <fullName evidence="8">Ion transport domain-containing protein</fullName>
    </recommendedName>
</protein>
<feature type="transmembrane region" description="Helical" evidence="6">
    <location>
        <begin position="545"/>
        <end position="564"/>
    </location>
</feature>
<evidence type="ECO:0000313" key="9">
    <source>
        <dbReference type="EMBL" id="MED6274361.1"/>
    </source>
</evidence>
<dbReference type="Gene3D" id="1.20.120.350">
    <property type="entry name" value="Voltage-gated potassium channels. Chain C"/>
    <property type="match status" value="2"/>
</dbReference>
<name>A0ABU7DHF1_9TELE</name>
<feature type="transmembrane region" description="Helical" evidence="6">
    <location>
        <begin position="246"/>
        <end position="265"/>
    </location>
</feature>
<dbReference type="InterPro" id="IPR043203">
    <property type="entry name" value="VGCC_Ca_Na"/>
</dbReference>
<evidence type="ECO:0000256" key="3">
    <source>
        <dbReference type="ARBA" id="ARBA00022989"/>
    </source>
</evidence>
<feature type="transmembrane region" description="Helical" evidence="6">
    <location>
        <begin position="631"/>
        <end position="653"/>
    </location>
</feature>
<dbReference type="Gene3D" id="1.10.287.70">
    <property type="match status" value="2"/>
</dbReference>
<evidence type="ECO:0000256" key="1">
    <source>
        <dbReference type="ARBA" id="ARBA00004141"/>
    </source>
</evidence>
<evidence type="ECO:0000256" key="6">
    <source>
        <dbReference type="SAM" id="Phobius"/>
    </source>
</evidence>
<evidence type="ECO:0000256" key="4">
    <source>
        <dbReference type="ARBA" id="ARBA00023136"/>
    </source>
</evidence>
<feature type="region of interest" description="Disordered" evidence="5">
    <location>
        <begin position="37"/>
        <end position="68"/>
    </location>
</feature>
<sequence>SAFLALDLSTSSRVTMGLLAASLINCLLAQPVTVPGGTDRGPSNSESNSGQIKSVQVEEADVKQTDQDHGSVSWMRNVQRWVQDREDWSFYLLSPQNRFRQFCKNLVFHKNFEVAILICIITNCITIALERPAIQPGSLERRILDQSSNFFSFVFLVEMLLKVTVLGLVFGKESYCRSLWNIMAGFLVVTSGVDIAILLVMPGIRSSVGILNIPHVLRPLRMVERTPKLRLTVEALLRSVKPMGNIIVICGIFFFFYSILGVQLFKGKFYHCVGGNVTTITNKSDCLSANYSWVRKEYNFDNLIQATISVFVMYSMDGWVNLMYDGLDAVGVDQQPVADYNLWMLLYFISFILMSFILLDMFIGVMVEIFHKCQLEQRKANDPESEQQNETEELTYFHHYSPLRLKIHSICTNEASEYFMSAVILLSVLMMGAEHYENPWYIKELLEWVFYILTIVLVVEVLLKFIAFGFMRFLKIGWNVLDIVVVLVSVISIILTEVKVSVKIPINPSILRVVRILRLTQVLKTTKIKVLLRTIIKTLSQVGNIGLLFMFFFFIYAALGVELFGKLECSPDFPCLGLHRHTNFENFGVALLTLYKVSTGDNWNGILKDTMRECRSDNRGCSSYPSWFSPIFFASFVIIVQFVLVNLVVSAVIQGLEDSTQ</sequence>
<feature type="chain" id="PRO_5045569090" description="Ion transport domain-containing protein" evidence="7">
    <location>
        <begin position="30"/>
        <end position="661"/>
    </location>
</feature>
<feature type="transmembrane region" description="Helical" evidence="6">
    <location>
        <begin position="303"/>
        <end position="324"/>
    </location>
</feature>
<dbReference type="InterPro" id="IPR027359">
    <property type="entry name" value="Volt_channel_dom_sf"/>
</dbReference>
<feature type="transmembrane region" description="Helical" evidence="6">
    <location>
        <begin position="149"/>
        <end position="170"/>
    </location>
</feature>
<evidence type="ECO:0000256" key="5">
    <source>
        <dbReference type="SAM" id="MobiDB-lite"/>
    </source>
</evidence>
<evidence type="ECO:0000256" key="7">
    <source>
        <dbReference type="SAM" id="SignalP"/>
    </source>
</evidence>
<accession>A0ABU7DHF1</accession>
<feature type="compositionally biased region" description="Polar residues" evidence="5">
    <location>
        <begin position="41"/>
        <end position="54"/>
    </location>
</feature>
<feature type="transmembrane region" description="Helical" evidence="6">
    <location>
        <begin position="344"/>
        <end position="370"/>
    </location>
</feature>
<keyword evidence="2 6" id="KW-0812">Transmembrane</keyword>
<keyword evidence="7" id="KW-0732">Signal</keyword>
<dbReference type="SUPFAM" id="SSF81324">
    <property type="entry name" value="Voltage-gated potassium channels"/>
    <property type="match status" value="2"/>
</dbReference>
<feature type="non-terminal residue" evidence="9">
    <location>
        <position position="1"/>
    </location>
</feature>
<evidence type="ECO:0000313" key="10">
    <source>
        <dbReference type="Proteomes" id="UP001352852"/>
    </source>
</evidence>
<feature type="domain" description="Ion transport" evidence="8">
    <location>
        <begin position="416"/>
        <end position="656"/>
    </location>
</feature>
<keyword evidence="10" id="KW-1185">Reference proteome</keyword>
<feature type="transmembrane region" description="Helical" evidence="6">
    <location>
        <begin position="182"/>
        <end position="204"/>
    </location>
</feature>
<dbReference type="PANTHER" id="PTHR10037">
    <property type="entry name" value="VOLTAGE-GATED CATION CHANNEL CALCIUM AND SODIUM"/>
    <property type="match status" value="1"/>
</dbReference>
<feature type="signal peptide" evidence="7">
    <location>
        <begin position="1"/>
        <end position="29"/>
    </location>
</feature>
<feature type="domain" description="Ion transport" evidence="8">
    <location>
        <begin position="109"/>
        <end position="376"/>
    </location>
</feature>
<dbReference type="InterPro" id="IPR005821">
    <property type="entry name" value="Ion_trans_dom"/>
</dbReference>
<proteinExistence type="predicted"/>
<dbReference type="Proteomes" id="UP001352852">
    <property type="component" value="Unassembled WGS sequence"/>
</dbReference>
<evidence type="ECO:0000259" key="8">
    <source>
        <dbReference type="Pfam" id="PF00520"/>
    </source>
</evidence>
<comment type="subcellular location">
    <subcellularLocation>
        <location evidence="1">Membrane</location>
        <topology evidence="1">Multi-pass membrane protein</topology>
    </subcellularLocation>
</comment>
<dbReference type="Pfam" id="PF00520">
    <property type="entry name" value="Ion_trans"/>
    <property type="match status" value="2"/>
</dbReference>
<keyword evidence="3 6" id="KW-1133">Transmembrane helix</keyword>
<feature type="transmembrane region" description="Helical" evidence="6">
    <location>
        <begin position="112"/>
        <end position="129"/>
    </location>
</feature>
<feature type="non-terminal residue" evidence="9">
    <location>
        <position position="661"/>
    </location>
</feature>
<keyword evidence="4 6" id="KW-0472">Membrane</keyword>